<comment type="caution">
    <text evidence="2">The sequence shown here is derived from an EMBL/GenBank/DDBJ whole genome shotgun (WGS) entry which is preliminary data.</text>
</comment>
<dbReference type="InterPro" id="IPR010359">
    <property type="entry name" value="IrrE_HExxH"/>
</dbReference>
<evidence type="ECO:0000313" key="2">
    <source>
        <dbReference type="EMBL" id="THJ29632.1"/>
    </source>
</evidence>
<evidence type="ECO:0000259" key="1">
    <source>
        <dbReference type="Pfam" id="PF06114"/>
    </source>
</evidence>
<organism evidence="2 3">
    <name type="scientific">Bifidobacterium longum subsp. infantis</name>
    <dbReference type="NCBI Taxonomy" id="1682"/>
    <lineage>
        <taxon>Bacteria</taxon>
        <taxon>Bacillati</taxon>
        <taxon>Actinomycetota</taxon>
        <taxon>Actinomycetes</taxon>
        <taxon>Bifidobacteriales</taxon>
        <taxon>Bifidobacteriaceae</taxon>
        <taxon>Bifidobacterium</taxon>
    </lineage>
</organism>
<sequence>MTTDLEQEARWYAKRVIITPMQTGYQGLYDANTETIYIADDLTPTQYRCVLAHEISHAKHRDRGGHADRYTEQRADIEAARMLISQVEYQTAENIYDGDEILMAKEMNVMPWIIQAYKQWLHDNVAA</sequence>
<dbReference type="Proteomes" id="UP000306697">
    <property type="component" value="Unassembled WGS sequence"/>
</dbReference>
<proteinExistence type="predicted"/>
<evidence type="ECO:0000313" key="3">
    <source>
        <dbReference type="Proteomes" id="UP000306697"/>
    </source>
</evidence>
<feature type="domain" description="IrrE N-terminal-like" evidence="1">
    <location>
        <begin position="16"/>
        <end position="98"/>
    </location>
</feature>
<accession>A0A4V3YW23</accession>
<dbReference type="Gene3D" id="1.10.10.2910">
    <property type="match status" value="1"/>
</dbReference>
<dbReference type="Pfam" id="PF06114">
    <property type="entry name" value="Peptidase_M78"/>
    <property type="match status" value="1"/>
</dbReference>
<gene>
    <name evidence="2" type="ORF">E6L38_06015</name>
</gene>
<reference evidence="2 3" key="1">
    <citation type="submission" date="2019-04" db="EMBL/GenBank/DDBJ databases">
        <title>Genome Announcement To Ensure Probiotic Safety of Bifidobacterium longum subsp infantis UBBI-01.</title>
        <authorList>
            <person name="Sulthana A."/>
            <person name="Lakshmi S.G."/>
            <person name="Madempudi R.S."/>
        </authorList>
    </citation>
    <scope>NUCLEOTIDE SEQUENCE [LARGE SCALE GENOMIC DNA]</scope>
    <source>
        <strain evidence="2 3">UBBI-01</strain>
    </source>
</reference>
<dbReference type="AlphaFoldDB" id="A0A4V3YW23"/>
<name>A0A4V3YW23_BIFLI</name>
<protein>
    <submittedName>
        <fullName evidence="2">ImmA/IrrE family metallo-endopeptidase</fullName>
    </submittedName>
</protein>
<dbReference type="RefSeq" id="WP_136500548.1">
    <property type="nucleotide sequence ID" value="NZ_SSWL01000007.1"/>
</dbReference>
<dbReference type="EMBL" id="SSWL01000007">
    <property type="protein sequence ID" value="THJ29632.1"/>
    <property type="molecule type" value="Genomic_DNA"/>
</dbReference>